<feature type="domain" description="MMS19 C-terminal" evidence="6">
    <location>
        <begin position="552"/>
        <end position="971"/>
    </location>
</feature>
<dbReference type="GO" id="GO:0005634">
    <property type="term" value="C:nucleus"/>
    <property type="evidence" value="ECO:0007669"/>
    <property type="project" value="UniProtKB-SubCell"/>
</dbReference>
<dbReference type="InterPro" id="IPR016024">
    <property type="entry name" value="ARM-type_fold"/>
</dbReference>
<dbReference type="InterPro" id="IPR029240">
    <property type="entry name" value="MMS19_N"/>
</dbReference>
<organism evidence="8 9">
    <name type="scientific">Viridothelium virens</name>
    <name type="common">Speckled blister lichen</name>
    <name type="synonym">Trypethelium virens</name>
    <dbReference type="NCBI Taxonomy" id="1048519"/>
    <lineage>
        <taxon>Eukaryota</taxon>
        <taxon>Fungi</taxon>
        <taxon>Dikarya</taxon>
        <taxon>Ascomycota</taxon>
        <taxon>Pezizomycotina</taxon>
        <taxon>Dothideomycetes</taxon>
        <taxon>Dothideomycetes incertae sedis</taxon>
        <taxon>Trypetheliales</taxon>
        <taxon>Trypetheliaceae</taxon>
        <taxon>Viridothelium</taxon>
    </lineage>
</organism>
<dbReference type="InterPro" id="IPR024687">
    <property type="entry name" value="MMS19_C"/>
</dbReference>
<keyword evidence="4 5" id="KW-0539">Nucleus</keyword>
<name>A0A6A6HIQ3_VIRVR</name>
<comment type="function">
    <text evidence="5">Key component of the cytosolic iron-sulfur protein assembly (CIA) complex, a multiprotein complex that mediates the incorporation of iron-sulfur cluster into apoproteins specifically involved in DNA metabolism and genomic integrity. In the CIA complex, MMS19 acts as an adapter between early-acting CIA components and a subset of cellular target iron-sulfur proteins.</text>
</comment>
<evidence type="ECO:0000256" key="3">
    <source>
        <dbReference type="ARBA" id="ARBA00022737"/>
    </source>
</evidence>
<proteinExistence type="inferred from homology"/>
<dbReference type="GO" id="GO:0006281">
    <property type="term" value="P:DNA repair"/>
    <property type="evidence" value="ECO:0007669"/>
    <property type="project" value="UniProtKB-UniRule"/>
</dbReference>
<comment type="similarity">
    <text evidence="2 5">Belongs to the MET18/MMS19 family.</text>
</comment>
<dbReference type="OrthoDB" id="342900at2759"/>
<reference evidence="8" key="1">
    <citation type="journal article" date="2020" name="Stud. Mycol.">
        <title>101 Dothideomycetes genomes: a test case for predicting lifestyles and emergence of pathogens.</title>
        <authorList>
            <person name="Haridas S."/>
            <person name="Albert R."/>
            <person name="Binder M."/>
            <person name="Bloem J."/>
            <person name="Labutti K."/>
            <person name="Salamov A."/>
            <person name="Andreopoulos B."/>
            <person name="Baker S."/>
            <person name="Barry K."/>
            <person name="Bills G."/>
            <person name="Bluhm B."/>
            <person name="Cannon C."/>
            <person name="Castanera R."/>
            <person name="Culley D."/>
            <person name="Daum C."/>
            <person name="Ezra D."/>
            <person name="Gonzalez J."/>
            <person name="Henrissat B."/>
            <person name="Kuo A."/>
            <person name="Liang C."/>
            <person name="Lipzen A."/>
            <person name="Lutzoni F."/>
            <person name="Magnuson J."/>
            <person name="Mondo S."/>
            <person name="Nolan M."/>
            <person name="Ohm R."/>
            <person name="Pangilinan J."/>
            <person name="Park H.-J."/>
            <person name="Ramirez L."/>
            <person name="Alfaro M."/>
            <person name="Sun H."/>
            <person name="Tritt A."/>
            <person name="Yoshinaga Y."/>
            <person name="Zwiers L.-H."/>
            <person name="Turgeon B."/>
            <person name="Goodwin S."/>
            <person name="Spatafora J."/>
            <person name="Crous P."/>
            <person name="Grigoriev I."/>
        </authorList>
    </citation>
    <scope>NUCLEOTIDE SEQUENCE</scope>
    <source>
        <strain evidence="8">Tuck. ex Michener</strain>
    </source>
</reference>
<evidence type="ECO:0000256" key="5">
    <source>
        <dbReference type="RuleBase" id="RU367072"/>
    </source>
</evidence>
<dbReference type="InterPro" id="IPR039920">
    <property type="entry name" value="MMS19"/>
</dbReference>
<dbReference type="EMBL" id="ML991777">
    <property type="protein sequence ID" value="KAF2237986.1"/>
    <property type="molecule type" value="Genomic_DNA"/>
</dbReference>
<sequence length="1021" mass="113609">MSEIELYLLEYDRNKDESLRIAAQTATRLESKDLKLVNLIEHLGEYLTNEDESLRAKTMFFLADVLSAIPAKTLSRQQRGLLCDFVLSRIAGDPESIEPSVHSLIGLESMGKWEDERAVEIFKTLLESTNPLKQFKLQKQRYSVLQLIDILMARYRNALRGAQSSDPDMIEKLVFYFDGEKDPRNLMIVFSVLLVPMTEWDIAAHAQDFFEAVFNYFPITFKPPPDDPYGITAQQLKDRLRSCIAATSFFAPYAFPALLDKLDSTSPNTKRDALQTISTCASGYSTRTISLYAVNLWDALKFEVLNVQEEDLAEQALEATSNVAAKLSGSQELHDYLKTVAKECNEHLEDAPTKQSQASGRIMQAIAKASPEASNFLMRAILPQIVSLFNAAGSLSKRRALLAVILQLLRSNVAVFGEWRTSDPEFLQRTINSNNALRDFSEQIQELLLDAVVYSPKEEVSYRILSVNSLTELVKLRSLLQDQQISKTLHALTTAILKEPSYENDDLRLAAEAGLLEVAHQKPQLVVNEAFPVFLAELPEDVRSEESSSLRILAAFAKLGSEEKIFETVVMRLRNRLTSAFQLPASGLYILALLNALLYTLIRGAYKELAIDVQNSYYNSMVIWLLEQVQKREDVLRSLAERAAIFNAIGRICRIIVLNQDDRVQQEIAGTIYNLQNQTEQDELSRHDSLLISTHLLAALKTDVPLPFAPSNLLQRLVSVMKSDSTIAEITTASLSQMTLIVNKHIPESELKPVLDEAGLTKTNAENFSDATVLDIRIEFSISKALLLRNSRLTPSKISHLLQRLPDPTHGPTIARGFSTLLAPDEFLTAENHCHISKLHQQKLFSLTVPAIATASRTTAASTSARQNYLLALAGLLHYLPYPILVPELPALVPLLLQSLDALDTPLKASAVKTLTEVLAHDPEALAEHANALASRLLRASREGVGSGVGPGARNEAEVRSAALACLAMVPRALRRETLVPMRTRVVRELTAALDDGKRGVRREAVRCRVAWIGLDDGDED</sequence>
<dbReference type="Pfam" id="PF14500">
    <property type="entry name" value="MMS19_N"/>
    <property type="match status" value="1"/>
</dbReference>
<gene>
    <name evidence="8" type="ORF">EV356DRAFT_573584</name>
</gene>
<evidence type="ECO:0000256" key="4">
    <source>
        <dbReference type="ARBA" id="ARBA00023242"/>
    </source>
</evidence>
<dbReference type="Proteomes" id="UP000800092">
    <property type="component" value="Unassembled WGS sequence"/>
</dbReference>
<keyword evidence="5" id="KW-0227">DNA damage</keyword>
<dbReference type="PANTHER" id="PTHR12891">
    <property type="entry name" value="DNA REPAIR/TRANSCRIPTION PROTEIN MET18/MMS19"/>
    <property type="match status" value="1"/>
</dbReference>
<dbReference type="Pfam" id="PF12460">
    <property type="entry name" value="MMS19_C"/>
    <property type="match status" value="1"/>
</dbReference>
<evidence type="ECO:0000256" key="2">
    <source>
        <dbReference type="ARBA" id="ARBA00009340"/>
    </source>
</evidence>
<keyword evidence="3" id="KW-0677">Repeat</keyword>
<evidence type="ECO:0000259" key="7">
    <source>
        <dbReference type="Pfam" id="PF14500"/>
    </source>
</evidence>
<feature type="domain" description="MMS19 N-terminal" evidence="7">
    <location>
        <begin position="40"/>
        <end position="306"/>
    </location>
</feature>
<dbReference type="GO" id="GO:0097361">
    <property type="term" value="C:cytosolic [4Fe-4S] assembly targeting complex"/>
    <property type="evidence" value="ECO:0007669"/>
    <property type="project" value="UniProtKB-UniRule"/>
</dbReference>
<dbReference type="GO" id="GO:0016226">
    <property type="term" value="P:iron-sulfur cluster assembly"/>
    <property type="evidence" value="ECO:0007669"/>
    <property type="project" value="UniProtKB-UniRule"/>
</dbReference>
<keyword evidence="9" id="KW-1185">Reference proteome</keyword>
<dbReference type="InterPro" id="IPR011989">
    <property type="entry name" value="ARM-like"/>
</dbReference>
<dbReference type="Gene3D" id="1.25.10.10">
    <property type="entry name" value="Leucine-rich Repeat Variant"/>
    <property type="match status" value="2"/>
</dbReference>
<comment type="subcellular location">
    <subcellularLocation>
        <location evidence="1 5">Nucleus</location>
    </subcellularLocation>
</comment>
<evidence type="ECO:0000313" key="9">
    <source>
        <dbReference type="Proteomes" id="UP000800092"/>
    </source>
</evidence>
<dbReference type="SUPFAM" id="SSF48371">
    <property type="entry name" value="ARM repeat"/>
    <property type="match status" value="2"/>
</dbReference>
<evidence type="ECO:0000259" key="6">
    <source>
        <dbReference type="Pfam" id="PF12460"/>
    </source>
</evidence>
<evidence type="ECO:0000256" key="1">
    <source>
        <dbReference type="ARBA" id="ARBA00004123"/>
    </source>
</evidence>
<accession>A0A6A6HIQ3</accession>
<keyword evidence="5" id="KW-0234">DNA repair</keyword>
<dbReference type="GO" id="GO:0051604">
    <property type="term" value="P:protein maturation"/>
    <property type="evidence" value="ECO:0007669"/>
    <property type="project" value="UniProtKB-UniRule"/>
</dbReference>
<dbReference type="PANTHER" id="PTHR12891:SF0">
    <property type="entry name" value="MMS19 NUCLEOTIDE EXCISION REPAIR PROTEIN HOMOLOG"/>
    <property type="match status" value="1"/>
</dbReference>
<dbReference type="AlphaFoldDB" id="A0A6A6HIQ3"/>
<evidence type="ECO:0000313" key="8">
    <source>
        <dbReference type="EMBL" id="KAF2237986.1"/>
    </source>
</evidence>
<protein>
    <recommendedName>
        <fullName evidence="5">MMS19 nucleotide excision repair protein</fullName>
    </recommendedName>
</protein>